<accession>A0A2K3LUV3</accession>
<evidence type="ECO:0000313" key="3">
    <source>
        <dbReference type="Proteomes" id="UP000236291"/>
    </source>
</evidence>
<reference evidence="2 3" key="2">
    <citation type="journal article" date="2017" name="Front. Plant Sci.">
        <title>Gene Classification and Mining of Molecular Markers Useful in Red Clover (Trifolium pratense) Breeding.</title>
        <authorList>
            <person name="Istvanek J."/>
            <person name="Dluhosova J."/>
            <person name="Dluhos P."/>
            <person name="Patkova L."/>
            <person name="Nedelnik J."/>
            <person name="Repkova J."/>
        </authorList>
    </citation>
    <scope>NUCLEOTIDE SEQUENCE [LARGE SCALE GENOMIC DNA]</scope>
    <source>
        <strain evidence="3">cv. Tatra</strain>
        <tissue evidence="2">Young leaves</tissue>
    </source>
</reference>
<feature type="compositionally biased region" description="Acidic residues" evidence="1">
    <location>
        <begin position="36"/>
        <end position="47"/>
    </location>
</feature>
<protein>
    <submittedName>
        <fullName evidence="2">Uncharacterized protein</fullName>
    </submittedName>
</protein>
<dbReference type="AlphaFoldDB" id="A0A2K3LUV3"/>
<name>A0A2K3LUV3_TRIPR</name>
<dbReference type="EMBL" id="ASHM01041754">
    <property type="protein sequence ID" value="PNX82316.1"/>
    <property type="molecule type" value="Genomic_DNA"/>
</dbReference>
<organism evidence="2 3">
    <name type="scientific">Trifolium pratense</name>
    <name type="common">Red clover</name>
    <dbReference type="NCBI Taxonomy" id="57577"/>
    <lineage>
        <taxon>Eukaryota</taxon>
        <taxon>Viridiplantae</taxon>
        <taxon>Streptophyta</taxon>
        <taxon>Embryophyta</taxon>
        <taxon>Tracheophyta</taxon>
        <taxon>Spermatophyta</taxon>
        <taxon>Magnoliopsida</taxon>
        <taxon>eudicotyledons</taxon>
        <taxon>Gunneridae</taxon>
        <taxon>Pentapetalae</taxon>
        <taxon>rosids</taxon>
        <taxon>fabids</taxon>
        <taxon>Fabales</taxon>
        <taxon>Fabaceae</taxon>
        <taxon>Papilionoideae</taxon>
        <taxon>50 kb inversion clade</taxon>
        <taxon>NPAAA clade</taxon>
        <taxon>Hologalegina</taxon>
        <taxon>IRL clade</taxon>
        <taxon>Trifolieae</taxon>
        <taxon>Trifolium</taxon>
    </lineage>
</organism>
<proteinExistence type="predicted"/>
<dbReference type="PANTHER" id="PTHR37195">
    <property type="entry name" value="OS01G0332900 PROTEIN"/>
    <property type="match status" value="1"/>
</dbReference>
<reference evidence="2 3" key="1">
    <citation type="journal article" date="2014" name="Am. J. Bot.">
        <title>Genome assembly and annotation for red clover (Trifolium pratense; Fabaceae).</title>
        <authorList>
            <person name="Istvanek J."/>
            <person name="Jaros M."/>
            <person name="Krenek A."/>
            <person name="Repkova J."/>
        </authorList>
    </citation>
    <scope>NUCLEOTIDE SEQUENCE [LARGE SCALE GENOMIC DNA]</scope>
    <source>
        <strain evidence="3">cv. Tatra</strain>
        <tissue evidence="2">Young leaves</tissue>
    </source>
</reference>
<evidence type="ECO:0000256" key="1">
    <source>
        <dbReference type="SAM" id="MobiDB-lite"/>
    </source>
</evidence>
<dbReference type="PANTHER" id="PTHR37195:SF2">
    <property type="entry name" value="NUCLEOLIN-LIKE"/>
    <property type="match status" value="1"/>
</dbReference>
<sequence>MTYINEDLGTEYLVRPLVATEEKKASSDFESVENGLDVDEVDEDGGEKDEGKH</sequence>
<comment type="caution">
    <text evidence="2">The sequence shown here is derived from an EMBL/GenBank/DDBJ whole genome shotgun (WGS) entry which is preliminary data.</text>
</comment>
<evidence type="ECO:0000313" key="2">
    <source>
        <dbReference type="EMBL" id="PNX82316.1"/>
    </source>
</evidence>
<feature type="region of interest" description="Disordered" evidence="1">
    <location>
        <begin position="23"/>
        <end position="53"/>
    </location>
</feature>
<gene>
    <name evidence="2" type="ORF">L195_g038345</name>
</gene>
<dbReference type="Proteomes" id="UP000236291">
    <property type="component" value="Unassembled WGS sequence"/>
</dbReference>